<sequence>MADKILSASKDEKSSTERPRSSRHPSPHYSPRTMPVAQQNVLHHLSRVLAPSAVTPKRTFNIISKIWDVLINLLLFVAAKLLYPMSQWRPLTDSLLVAMVRATTCPKSGSHSRRVRVLRVPRLLEQ</sequence>
<dbReference type="Proteomes" id="UP001341840">
    <property type="component" value="Unassembled WGS sequence"/>
</dbReference>
<evidence type="ECO:0000256" key="1">
    <source>
        <dbReference type="SAM" id="MobiDB-lite"/>
    </source>
</evidence>
<evidence type="ECO:0000313" key="2">
    <source>
        <dbReference type="EMBL" id="MED6118346.1"/>
    </source>
</evidence>
<gene>
    <name evidence="2" type="ORF">PIB30_001572</name>
</gene>
<accession>A0ABU6R385</accession>
<evidence type="ECO:0000313" key="3">
    <source>
        <dbReference type="Proteomes" id="UP001341840"/>
    </source>
</evidence>
<feature type="region of interest" description="Disordered" evidence="1">
    <location>
        <begin position="1"/>
        <end position="35"/>
    </location>
</feature>
<comment type="caution">
    <text evidence="2">The sequence shown here is derived from an EMBL/GenBank/DDBJ whole genome shotgun (WGS) entry which is preliminary data.</text>
</comment>
<name>A0ABU6R385_9FABA</name>
<dbReference type="EMBL" id="JASCZI010030211">
    <property type="protein sequence ID" value="MED6118346.1"/>
    <property type="molecule type" value="Genomic_DNA"/>
</dbReference>
<organism evidence="2 3">
    <name type="scientific">Stylosanthes scabra</name>
    <dbReference type="NCBI Taxonomy" id="79078"/>
    <lineage>
        <taxon>Eukaryota</taxon>
        <taxon>Viridiplantae</taxon>
        <taxon>Streptophyta</taxon>
        <taxon>Embryophyta</taxon>
        <taxon>Tracheophyta</taxon>
        <taxon>Spermatophyta</taxon>
        <taxon>Magnoliopsida</taxon>
        <taxon>eudicotyledons</taxon>
        <taxon>Gunneridae</taxon>
        <taxon>Pentapetalae</taxon>
        <taxon>rosids</taxon>
        <taxon>fabids</taxon>
        <taxon>Fabales</taxon>
        <taxon>Fabaceae</taxon>
        <taxon>Papilionoideae</taxon>
        <taxon>50 kb inversion clade</taxon>
        <taxon>dalbergioids sensu lato</taxon>
        <taxon>Dalbergieae</taxon>
        <taxon>Pterocarpus clade</taxon>
        <taxon>Stylosanthes</taxon>
    </lineage>
</organism>
<protein>
    <submittedName>
        <fullName evidence="2">Uncharacterized protein</fullName>
    </submittedName>
</protein>
<proteinExistence type="predicted"/>
<keyword evidence="3" id="KW-1185">Reference proteome</keyword>
<feature type="compositionally biased region" description="Basic and acidic residues" evidence="1">
    <location>
        <begin position="1"/>
        <end position="20"/>
    </location>
</feature>
<reference evidence="2 3" key="1">
    <citation type="journal article" date="2023" name="Plants (Basel)">
        <title>Bridging the Gap: Combining Genomics and Transcriptomics Approaches to Understand Stylosanthes scabra, an Orphan Legume from the Brazilian Caatinga.</title>
        <authorList>
            <person name="Ferreira-Neto J.R.C."/>
            <person name="da Silva M.D."/>
            <person name="Binneck E."/>
            <person name="de Melo N.F."/>
            <person name="da Silva R.H."/>
            <person name="de Melo A.L.T.M."/>
            <person name="Pandolfi V."/>
            <person name="Bustamante F.O."/>
            <person name="Brasileiro-Vidal A.C."/>
            <person name="Benko-Iseppon A.M."/>
        </authorList>
    </citation>
    <scope>NUCLEOTIDE SEQUENCE [LARGE SCALE GENOMIC DNA]</scope>
    <source>
        <tissue evidence="2">Leaves</tissue>
    </source>
</reference>